<dbReference type="SMART" id="SM00342">
    <property type="entry name" value="HTH_ARAC"/>
    <property type="match status" value="1"/>
</dbReference>
<dbReference type="KEGG" id="cari:FNU76_20415"/>
<dbReference type="Gene3D" id="3.30.450.20">
    <property type="entry name" value="PAS domain"/>
    <property type="match status" value="1"/>
</dbReference>
<evidence type="ECO:0000256" key="3">
    <source>
        <dbReference type="ARBA" id="ARBA00023163"/>
    </source>
</evidence>
<accession>A0A516SMM4</accession>
<feature type="domain" description="HTH araC/xylS-type" evidence="4">
    <location>
        <begin position="120"/>
        <end position="218"/>
    </location>
</feature>
<evidence type="ECO:0000256" key="2">
    <source>
        <dbReference type="ARBA" id="ARBA00023125"/>
    </source>
</evidence>
<dbReference type="InterPro" id="IPR050204">
    <property type="entry name" value="AraC_XylS_family_regulators"/>
</dbReference>
<dbReference type="InterPro" id="IPR018060">
    <property type="entry name" value="HTH_AraC"/>
</dbReference>
<evidence type="ECO:0000256" key="1">
    <source>
        <dbReference type="ARBA" id="ARBA00023015"/>
    </source>
</evidence>
<keyword evidence="2" id="KW-0238">DNA-binding</keyword>
<dbReference type="EMBL" id="CP041730">
    <property type="protein sequence ID" value="QDQ29400.1"/>
    <property type="molecule type" value="Genomic_DNA"/>
</dbReference>
<dbReference type="InterPro" id="IPR009057">
    <property type="entry name" value="Homeodomain-like_sf"/>
</dbReference>
<organism evidence="5 6">
    <name type="scientific">Chitinimonas arctica</name>
    <dbReference type="NCBI Taxonomy" id="2594795"/>
    <lineage>
        <taxon>Bacteria</taxon>
        <taxon>Pseudomonadati</taxon>
        <taxon>Pseudomonadota</taxon>
        <taxon>Betaproteobacteria</taxon>
        <taxon>Neisseriales</taxon>
        <taxon>Chitinibacteraceae</taxon>
        <taxon>Chitinimonas</taxon>
    </lineage>
</organism>
<dbReference type="Pfam" id="PF12833">
    <property type="entry name" value="HTH_18"/>
    <property type="match status" value="1"/>
</dbReference>
<dbReference type="Pfam" id="PF08448">
    <property type="entry name" value="PAS_4"/>
    <property type="match status" value="1"/>
</dbReference>
<sequence length="221" mass="24973">MPDVVFSVKDTQGRYVAMSGACVPRCSLRDKRDAIGKTAYDLFPNHMADRYSVQDAAVFCRGRPVVDNLDLTVYNDKRTGWCLSNKQSVYDKQGKLLGLICISKDLTELTREGLINERFAQTVDFIQANYHRQLCLQELAEVADLSVAQLDRRMKRVFHISTGEFVRQTRLDAAIHAMVSTQRALADIAVECGFFDQSAFHRQCRQSVGMSPRALRMQAKG</sequence>
<reference evidence="6" key="1">
    <citation type="submission" date="2019-07" db="EMBL/GenBank/DDBJ databases">
        <title>Chitinimonas sp. nov., isolated from Ny-Alesund, arctica soil.</title>
        <authorList>
            <person name="Xu Q."/>
            <person name="Peng F."/>
        </authorList>
    </citation>
    <scope>NUCLEOTIDE SEQUENCE [LARGE SCALE GENOMIC DNA]</scope>
    <source>
        <strain evidence="6">R3-44</strain>
    </source>
</reference>
<keyword evidence="3" id="KW-0804">Transcription</keyword>
<dbReference type="SUPFAM" id="SSF55785">
    <property type="entry name" value="PYP-like sensor domain (PAS domain)"/>
    <property type="match status" value="1"/>
</dbReference>
<dbReference type="InterPro" id="IPR035965">
    <property type="entry name" value="PAS-like_dom_sf"/>
</dbReference>
<evidence type="ECO:0000313" key="5">
    <source>
        <dbReference type="EMBL" id="QDQ29400.1"/>
    </source>
</evidence>
<protein>
    <submittedName>
        <fullName evidence="5">AraC family transcriptional regulator</fullName>
    </submittedName>
</protein>
<dbReference type="GO" id="GO:0003700">
    <property type="term" value="F:DNA-binding transcription factor activity"/>
    <property type="evidence" value="ECO:0007669"/>
    <property type="project" value="InterPro"/>
</dbReference>
<dbReference type="PROSITE" id="PS01124">
    <property type="entry name" value="HTH_ARAC_FAMILY_2"/>
    <property type="match status" value="1"/>
</dbReference>
<dbReference type="Proteomes" id="UP000317550">
    <property type="component" value="Chromosome"/>
</dbReference>
<dbReference type="GO" id="GO:0043565">
    <property type="term" value="F:sequence-specific DNA binding"/>
    <property type="evidence" value="ECO:0007669"/>
    <property type="project" value="InterPro"/>
</dbReference>
<gene>
    <name evidence="5" type="ORF">FNU76_20415</name>
</gene>
<dbReference type="PANTHER" id="PTHR46796:SF13">
    <property type="entry name" value="HTH-TYPE TRANSCRIPTIONAL ACTIVATOR RHAS"/>
    <property type="match status" value="1"/>
</dbReference>
<dbReference type="PANTHER" id="PTHR46796">
    <property type="entry name" value="HTH-TYPE TRANSCRIPTIONAL ACTIVATOR RHAS-RELATED"/>
    <property type="match status" value="1"/>
</dbReference>
<evidence type="ECO:0000313" key="6">
    <source>
        <dbReference type="Proteomes" id="UP000317550"/>
    </source>
</evidence>
<keyword evidence="1" id="KW-0805">Transcription regulation</keyword>
<keyword evidence="6" id="KW-1185">Reference proteome</keyword>
<evidence type="ECO:0000259" key="4">
    <source>
        <dbReference type="PROSITE" id="PS01124"/>
    </source>
</evidence>
<dbReference type="OrthoDB" id="3186094at2"/>
<dbReference type="SUPFAM" id="SSF46689">
    <property type="entry name" value="Homeodomain-like"/>
    <property type="match status" value="2"/>
</dbReference>
<dbReference type="Gene3D" id="1.10.10.60">
    <property type="entry name" value="Homeodomain-like"/>
    <property type="match status" value="1"/>
</dbReference>
<dbReference type="AlphaFoldDB" id="A0A516SMM4"/>
<name>A0A516SMM4_9NEIS</name>
<proteinExistence type="predicted"/>
<dbReference type="InterPro" id="IPR013656">
    <property type="entry name" value="PAS_4"/>
</dbReference>